<keyword evidence="3" id="KW-1185">Reference proteome</keyword>
<protein>
    <submittedName>
        <fullName evidence="2">YfhO family protein</fullName>
    </submittedName>
</protein>
<keyword evidence="1" id="KW-0812">Transmembrane</keyword>
<gene>
    <name evidence="2" type="ORF">JW886_04505</name>
</gene>
<feature type="transmembrane region" description="Helical" evidence="1">
    <location>
        <begin position="79"/>
        <end position="100"/>
    </location>
</feature>
<feature type="transmembrane region" description="Helical" evidence="1">
    <location>
        <begin position="226"/>
        <end position="249"/>
    </location>
</feature>
<evidence type="ECO:0000313" key="3">
    <source>
        <dbReference type="Proteomes" id="UP000663608"/>
    </source>
</evidence>
<feature type="transmembrane region" description="Helical" evidence="1">
    <location>
        <begin position="350"/>
        <end position="368"/>
    </location>
</feature>
<name>A0AA45KHM7_9LACT</name>
<reference evidence="2 3" key="1">
    <citation type="submission" date="2021-02" db="EMBL/GenBank/DDBJ databases">
        <title>Complete genome sequence of Lactococcus lactis strain K_LL004.</title>
        <authorList>
            <person name="Kim H.B."/>
        </authorList>
    </citation>
    <scope>NUCLEOTIDE SEQUENCE [LARGE SCALE GENOMIC DNA]</scope>
    <source>
        <strain evidence="2 3">K_LL004</strain>
    </source>
</reference>
<feature type="transmembrane region" description="Helical" evidence="1">
    <location>
        <begin position="853"/>
        <end position="871"/>
    </location>
</feature>
<keyword evidence="1" id="KW-1133">Transmembrane helix</keyword>
<feature type="transmembrane region" description="Helical" evidence="1">
    <location>
        <begin position="406"/>
        <end position="429"/>
    </location>
</feature>
<dbReference type="InterPro" id="IPR018580">
    <property type="entry name" value="Uncharacterised_YfhO"/>
</dbReference>
<feature type="transmembrane region" description="Helical" evidence="1">
    <location>
        <begin position="184"/>
        <end position="214"/>
    </location>
</feature>
<dbReference type="PANTHER" id="PTHR38454:SF1">
    <property type="entry name" value="INTEGRAL MEMBRANE PROTEIN"/>
    <property type="match status" value="1"/>
</dbReference>
<feature type="transmembrane region" description="Helical" evidence="1">
    <location>
        <begin position="291"/>
        <end position="311"/>
    </location>
</feature>
<accession>A0AA45KHM7</accession>
<dbReference type="Proteomes" id="UP000663608">
    <property type="component" value="Chromosome"/>
</dbReference>
<dbReference type="AlphaFoldDB" id="A0AA45KHM7"/>
<feature type="transmembrane region" description="Helical" evidence="1">
    <location>
        <begin position="107"/>
        <end position="126"/>
    </location>
</feature>
<dbReference type="KEGG" id="lti:JW886_04505"/>
<feature type="transmembrane region" description="Helical" evidence="1">
    <location>
        <begin position="436"/>
        <end position="455"/>
    </location>
</feature>
<proteinExistence type="predicted"/>
<sequence>MKFIKKNKWSLLASFLLPLVLMAIILAITGIYWGSSRSILAGDAYHQYVAIHSLYRNILHSGGSQGFLYTFTSGLGLNLYAFSAYYMGSFLMPFTFFFNVHNMPDALYLLTLIKFGLIGLSAFISFKNMYKKLPQVVVLALSVAFSLMSFLTSQLEIIMWLDVFILLPLIIWGLHRLMNEQKRWLYFISLLIVFIQNYYFGFMIALFLVFYFLARMTFDKWSWHKVLDFVVTSLLAGLSSLIMLLPMYLDLRANNSDALTSLSGVFTENAHLFDLFAKNFVGAYDTTQFDAIPMIYVGMVPLGLAFLFFFAKSIKRRTKFAFLGLLVLFIASFYLQALDLFWQGMHSPNMFLHRYAFLFSLLIILMALESCKRWKEFRTWHLLVVSAVFALFYLATFYFGHYHYLTTVQIILTFLFGLAYFILGLNLIHRWISIRALIPVLFVFMVSEAGVNGLYQVQGVQKEWNFASRDYYNRQVDTLAPIAEKINALTGTTFARTDNTNPDTANDGMKYNFNTISQFSSVRNSNSSSIMRQLGFHTDSTYLNLRYPGNTLLMDALFGVKYNINQSQPEKYGFKSVSKTSPLNALNENQEALSLGIFVPGEFVNAKFEDRDETSAILNNQTAFVDALSKTKTTLFQPFYTTSEATSDKITGTGDSVTLTRPESSTDNEVSVTYGITAPAHSQIYLSVPNISYINSNAENTLVTISNVENNKITRTLSSYYIGTNDTGRFINLGTFSKATDLKVTLAFPENSQVSFDTTSFWSLDTQAYSQVMSTLKARSPKTQLTKNGATLQTNTSEKGEVFLSIPYDKGWSAKIDGKTVKVSKAQEGFMKVQVPAGKHTLRLSFFPNGLKTGILCFVLGIVLFITYDVLRRKSSLKN</sequence>
<feature type="transmembrane region" description="Helical" evidence="1">
    <location>
        <begin position="380"/>
        <end position="400"/>
    </location>
</feature>
<feature type="transmembrane region" description="Helical" evidence="1">
    <location>
        <begin position="132"/>
        <end position="151"/>
    </location>
</feature>
<evidence type="ECO:0000313" key="2">
    <source>
        <dbReference type="EMBL" id="QSE77510.1"/>
    </source>
</evidence>
<feature type="transmembrane region" description="Helical" evidence="1">
    <location>
        <begin position="12"/>
        <end position="33"/>
    </location>
</feature>
<organism evidence="2 3">
    <name type="scientific">Lactococcus taiwanensis</name>
    <dbReference type="NCBI Taxonomy" id="1151742"/>
    <lineage>
        <taxon>Bacteria</taxon>
        <taxon>Bacillati</taxon>
        <taxon>Bacillota</taxon>
        <taxon>Bacilli</taxon>
        <taxon>Lactobacillales</taxon>
        <taxon>Streptococcaceae</taxon>
        <taxon>Lactococcus</taxon>
    </lineage>
</organism>
<dbReference type="PANTHER" id="PTHR38454">
    <property type="entry name" value="INTEGRAL MEMBRANE PROTEIN-RELATED"/>
    <property type="match status" value="1"/>
</dbReference>
<evidence type="ECO:0000256" key="1">
    <source>
        <dbReference type="SAM" id="Phobius"/>
    </source>
</evidence>
<keyword evidence="1" id="KW-0472">Membrane</keyword>
<feature type="transmembrane region" description="Helical" evidence="1">
    <location>
        <begin position="158"/>
        <end position="178"/>
    </location>
</feature>
<dbReference type="Pfam" id="PF09586">
    <property type="entry name" value="YfhO"/>
    <property type="match status" value="1"/>
</dbReference>
<dbReference type="EMBL" id="CP070872">
    <property type="protein sequence ID" value="QSE77510.1"/>
    <property type="molecule type" value="Genomic_DNA"/>
</dbReference>
<dbReference type="RefSeq" id="WP_205872422.1">
    <property type="nucleotide sequence ID" value="NZ_CP070872.1"/>
</dbReference>
<feature type="transmembrane region" description="Helical" evidence="1">
    <location>
        <begin position="320"/>
        <end position="338"/>
    </location>
</feature>